<dbReference type="EMBL" id="JABRWJ010000004">
    <property type="protein sequence ID" value="NRF68126.1"/>
    <property type="molecule type" value="Genomic_DNA"/>
</dbReference>
<keyword evidence="12" id="KW-0489">Methyltransferase</keyword>
<organism evidence="12 13">
    <name type="scientific">Pseudaquabacterium terrae</name>
    <dbReference type="NCBI Taxonomy" id="2732868"/>
    <lineage>
        <taxon>Bacteria</taxon>
        <taxon>Pseudomonadati</taxon>
        <taxon>Pseudomonadota</taxon>
        <taxon>Betaproteobacteria</taxon>
        <taxon>Burkholderiales</taxon>
        <taxon>Sphaerotilaceae</taxon>
        <taxon>Pseudaquabacterium</taxon>
    </lineage>
</organism>
<evidence type="ECO:0000256" key="6">
    <source>
        <dbReference type="HAMAP-Rule" id="MF_00099"/>
    </source>
</evidence>
<evidence type="ECO:0000313" key="13">
    <source>
        <dbReference type="Proteomes" id="UP000737171"/>
    </source>
</evidence>
<evidence type="ECO:0000259" key="10">
    <source>
        <dbReference type="PROSITE" id="PS50110"/>
    </source>
</evidence>
<keyword evidence="13" id="KW-1185">Reference proteome</keyword>
<dbReference type="PANTHER" id="PTHR42872:SF6">
    <property type="entry name" value="PROTEIN-GLUTAMATE METHYLESTERASE_PROTEIN-GLUTAMINE GLUTAMINASE"/>
    <property type="match status" value="1"/>
</dbReference>
<evidence type="ECO:0000256" key="3">
    <source>
        <dbReference type="ARBA" id="ARBA00022553"/>
    </source>
</evidence>
<dbReference type="Pfam" id="PF00072">
    <property type="entry name" value="Response_reg"/>
    <property type="match status" value="1"/>
</dbReference>
<dbReference type="Gene3D" id="3.40.50.2300">
    <property type="match status" value="1"/>
</dbReference>
<evidence type="ECO:0000256" key="9">
    <source>
        <dbReference type="SAM" id="Phobius"/>
    </source>
</evidence>
<evidence type="ECO:0000256" key="4">
    <source>
        <dbReference type="ARBA" id="ARBA00022801"/>
    </source>
</evidence>
<comment type="function">
    <text evidence="6">Involved in chemotaxis. Part of a chemotaxis signal transduction system that modulates chemotaxis in response to various stimuli. Catalyzes the demethylation of specific methylglutamate residues introduced into the chemoreceptors (methyl-accepting chemotaxis proteins or MCP) by CheR. Also mediates the irreversible deamidation of specific glutamine residues to glutamic acid.</text>
</comment>
<evidence type="ECO:0000256" key="1">
    <source>
        <dbReference type="ARBA" id="ARBA00022490"/>
    </source>
</evidence>
<keyword evidence="12" id="KW-0808">Transferase</keyword>
<evidence type="ECO:0000259" key="11">
    <source>
        <dbReference type="PROSITE" id="PS50122"/>
    </source>
</evidence>
<dbReference type="SUPFAM" id="SSF52172">
    <property type="entry name" value="CheY-like"/>
    <property type="match status" value="1"/>
</dbReference>
<keyword evidence="9" id="KW-0812">Transmembrane</keyword>
<sequence>MIRVLVVEDSPTVRARLCEVLAADPGLRVVGEAADGQQAIAACQALQPNVITLDMMMPKVSGLQATEFIMAHCPTPILVVSASINRGELFRTYDALAAGAVDVLDKPLGTEPDGAWEQRFIAAVKMVARIRVVTHLRGRLAGAAVPGGAALVPPAPLPYRALALGTSTGGPGALVQVLRALPPPLPMPLLVVQHLAEPFGAAFAEWLGAQSPHPVRHPVDGEPLAAAAGAVVVAPPGRHLALVHGRLRLSDAAPRHSCRPSVDVLFESLAAELHGGCAAALLTGMGHDGAAGLLALRRAGAWTIAQDEASSVVWGMPREAAALGAAAEVLPLAAIGPALAALLRRPRWR</sequence>
<comment type="catalytic activity">
    <reaction evidence="5 6">
        <text>[protein]-L-glutamate 5-O-methyl ester + H2O = L-glutamyl-[protein] + methanol + H(+)</text>
        <dbReference type="Rhea" id="RHEA:23236"/>
        <dbReference type="Rhea" id="RHEA-COMP:10208"/>
        <dbReference type="Rhea" id="RHEA-COMP:10311"/>
        <dbReference type="ChEBI" id="CHEBI:15377"/>
        <dbReference type="ChEBI" id="CHEBI:15378"/>
        <dbReference type="ChEBI" id="CHEBI:17790"/>
        <dbReference type="ChEBI" id="CHEBI:29973"/>
        <dbReference type="ChEBI" id="CHEBI:82795"/>
        <dbReference type="EC" id="3.1.1.61"/>
    </reaction>
</comment>
<evidence type="ECO:0000256" key="7">
    <source>
        <dbReference type="PROSITE-ProRule" id="PRU00050"/>
    </source>
</evidence>
<gene>
    <name evidence="6 12" type="primary">cheB</name>
    <name evidence="12" type="ORF">HLB44_14125</name>
</gene>
<dbReference type="CDD" id="cd16432">
    <property type="entry name" value="CheB_Rec"/>
    <property type="match status" value="1"/>
</dbReference>
<dbReference type="SUPFAM" id="SSF52738">
    <property type="entry name" value="Methylesterase CheB, C-terminal domain"/>
    <property type="match status" value="1"/>
</dbReference>
<feature type="transmembrane region" description="Helical" evidence="9">
    <location>
        <begin position="320"/>
        <end position="343"/>
    </location>
</feature>
<dbReference type="GO" id="GO:0008984">
    <property type="term" value="F:protein-glutamate methylesterase activity"/>
    <property type="evidence" value="ECO:0007669"/>
    <property type="project" value="UniProtKB-EC"/>
</dbReference>
<name>A0ABX2EHR9_9BURK</name>
<dbReference type="CDD" id="cd17541">
    <property type="entry name" value="REC_CheB-like"/>
    <property type="match status" value="1"/>
</dbReference>
<feature type="active site" evidence="6 7">
    <location>
        <position position="167"/>
    </location>
</feature>
<feature type="domain" description="Response regulatory" evidence="10">
    <location>
        <begin position="3"/>
        <end position="121"/>
    </location>
</feature>
<dbReference type="EC" id="3.1.1.61" evidence="6"/>
<evidence type="ECO:0000313" key="12">
    <source>
        <dbReference type="EMBL" id="NRF68126.1"/>
    </source>
</evidence>
<evidence type="ECO:0000256" key="8">
    <source>
        <dbReference type="PROSITE-ProRule" id="PRU00169"/>
    </source>
</evidence>
<feature type="active site" evidence="6 7">
    <location>
        <position position="194"/>
    </location>
</feature>
<dbReference type="InterPro" id="IPR035909">
    <property type="entry name" value="CheB_C"/>
</dbReference>
<comment type="domain">
    <text evidence="6">Contains a C-terminal catalytic domain, and an N-terminal region which modulates catalytic activity.</text>
</comment>
<comment type="caution">
    <text evidence="12">The sequence shown here is derived from an EMBL/GenBank/DDBJ whole genome shotgun (WGS) entry which is preliminary data.</text>
</comment>
<dbReference type="SMART" id="SM00448">
    <property type="entry name" value="REC"/>
    <property type="match status" value="1"/>
</dbReference>
<keyword evidence="2 6" id="KW-0145">Chemotaxis</keyword>
<keyword evidence="4 6" id="KW-0378">Hydrolase</keyword>
<dbReference type="PROSITE" id="PS50110">
    <property type="entry name" value="RESPONSE_REGULATORY"/>
    <property type="match status" value="1"/>
</dbReference>
<feature type="modified residue" description="4-aspartylphosphate" evidence="6 8">
    <location>
        <position position="54"/>
    </location>
</feature>
<dbReference type="Gene3D" id="3.40.50.180">
    <property type="entry name" value="Methylesterase CheB, C-terminal domain"/>
    <property type="match status" value="1"/>
</dbReference>
<comment type="PTM">
    <text evidence="6">Phosphorylated by CheA. Phosphorylation of the N-terminal regulatory domain activates the methylesterase activity.</text>
</comment>
<evidence type="ECO:0000256" key="2">
    <source>
        <dbReference type="ARBA" id="ARBA00022500"/>
    </source>
</evidence>
<comment type="catalytic activity">
    <reaction evidence="6">
        <text>L-glutaminyl-[protein] + H2O = L-glutamyl-[protein] + NH4(+)</text>
        <dbReference type="Rhea" id="RHEA:16441"/>
        <dbReference type="Rhea" id="RHEA-COMP:10207"/>
        <dbReference type="Rhea" id="RHEA-COMP:10208"/>
        <dbReference type="ChEBI" id="CHEBI:15377"/>
        <dbReference type="ChEBI" id="CHEBI:28938"/>
        <dbReference type="ChEBI" id="CHEBI:29973"/>
        <dbReference type="ChEBI" id="CHEBI:30011"/>
        <dbReference type="EC" id="3.5.1.44"/>
    </reaction>
</comment>
<dbReference type="PANTHER" id="PTHR42872">
    <property type="entry name" value="PROTEIN-GLUTAMATE METHYLESTERASE/PROTEIN-GLUTAMINE GLUTAMINASE"/>
    <property type="match status" value="1"/>
</dbReference>
<dbReference type="Pfam" id="PF01339">
    <property type="entry name" value="CheB_methylest"/>
    <property type="match status" value="1"/>
</dbReference>
<dbReference type="InterPro" id="IPR011006">
    <property type="entry name" value="CheY-like_superfamily"/>
</dbReference>
<feature type="domain" description="CheB-type methylesterase" evidence="11">
    <location>
        <begin position="156"/>
        <end position="346"/>
    </location>
</feature>
<accession>A0ABX2EHR9</accession>
<keyword evidence="9" id="KW-1133">Transmembrane helix</keyword>
<dbReference type="EC" id="3.5.1.44" evidence="6"/>
<keyword evidence="3 6" id="KW-0597">Phosphoprotein</keyword>
<dbReference type="InterPro" id="IPR001789">
    <property type="entry name" value="Sig_transdc_resp-reg_receiver"/>
</dbReference>
<comment type="subcellular location">
    <subcellularLocation>
        <location evidence="6">Cytoplasm</location>
    </subcellularLocation>
</comment>
<dbReference type="PIRSF" id="PIRSF000876">
    <property type="entry name" value="RR_chemtxs_CheB"/>
    <property type="match status" value="1"/>
</dbReference>
<keyword evidence="1 6" id="KW-0963">Cytoplasm</keyword>
<reference evidence="12 13" key="1">
    <citation type="submission" date="2020-05" db="EMBL/GenBank/DDBJ databases">
        <title>Aquincola sp. isolate from soil.</title>
        <authorList>
            <person name="Han J."/>
            <person name="Kim D.-U."/>
        </authorList>
    </citation>
    <scope>NUCLEOTIDE SEQUENCE [LARGE SCALE GENOMIC DNA]</scope>
    <source>
        <strain evidence="12 13">S2</strain>
    </source>
</reference>
<dbReference type="InterPro" id="IPR000673">
    <property type="entry name" value="Sig_transdc_resp-reg_Me-estase"/>
</dbReference>
<protein>
    <recommendedName>
        <fullName evidence="6">Protein-glutamate methylesterase/protein-glutamine glutaminase</fullName>
        <ecNumber evidence="6">3.1.1.61</ecNumber>
        <ecNumber evidence="6">3.5.1.44</ecNumber>
    </recommendedName>
</protein>
<keyword evidence="9" id="KW-0472">Membrane</keyword>
<dbReference type="RefSeq" id="WP_173123490.1">
    <property type="nucleotide sequence ID" value="NZ_JABRWJ010000004.1"/>
</dbReference>
<dbReference type="GO" id="GO:0032259">
    <property type="term" value="P:methylation"/>
    <property type="evidence" value="ECO:0007669"/>
    <property type="project" value="UniProtKB-KW"/>
</dbReference>
<proteinExistence type="inferred from homology"/>
<dbReference type="GO" id="GO:0008168">
    <property type="term" value="F:methyltransferase activity"/>
    <property type="evidence" value="ECO:0007669"/>
    <property type="project" value="UniProtKB-KW"/>
</dbReference>
<dbReference type="NCBIfam" id="NF001965">
    <property type="entry name" value="PRK00742.1"/>
    <property type="match status" value="1"/>
</dbReference>
<evidence type="ECO:0000256" key="5">
    <source>
        <dbReference type="ARBA" id="ARBA00048267"/>
    </source>
</evidence>
<dbReference type="HAMAP" id="MF_00099">
    <property type="entry name" value="CheB_chemtxs"/>
    <property type="match status" value="1"/>
</dbReference>
<comment type="similarity">
    <text evidence="6">Belongs to the CheB family.</text>
</comment>
<dbReference type="Proteomes" id="UP000737171">
    <property type="component" value="Unassembled WGS sequence"/>
</dbReference>
<feature type="active site" evidence="6 7">
    <location>
        <position position="288"/>
    </location>
</feature>
<dbReference type="PROSITE" id="PS50122">
    <property type="entry name" value="CHEB"/>
    <property type="match status" value="1"/>
</dbReference>
<dbReference type="InterPro" id="IPR008248">
    <property type="entry name" value="CheB-like"/>
</dbReference>